<dbReference type="AlphaFoldDB" id="A0A832I9W9"/>
<name>A0A832I9W9_9THEM</name>
<dbReference type="InterPro" id="IPR011852">
    <property type="entry name" value="TRAP_TAXI"/>
</dbReference>
<accession>A0A832I9W9</accession>
<dbReference type="PANTHER" id="PTHR42941">
    <property type="entry name" value="SLL1037 PROTEIN"/>
    <property type="match status" value="1"/>
</dbReference>
<sequence length="320" mass="34919">MRKLLIVLLVVSLLSVGVAQKWPAQLRFVSGPSGGTWFALGGTLAGMWTESVIPMTSGTGGGTANIVTISRGQADIGLTTLSVFNAAVKGIGPFKEPVKGTVLFANLYRQYAYFIMRKDYATKNGVKTLGDVIRKKLPIRFATLTPGTASEFVIRTLFEKGYGVTWSDIKSWGGRVEFASYTDGANLLCDNNLDMFAFQVSRVASVIMDIESRIDVVILPVDEEAIQALANYLGTTKFFIEPGVYKSVTEPVPTVGDYTCLVIRENLPEDLVYKLAEALWNKKDQIAKAFVDMAELNPEEAISQGVPAHPGSVNFWSQLK</sequence>
<dbReference type="Pfam" id="PF16868">
    <property type="entry name" value="NMT1_3"/>
    <property type="match status" value="1"/>
</dbReference>
<protein>
    <submittedName>
        <fullName evidence="1">TAXI family TRAP transporter solute-binding subunit</fullName>
    </submittedName>
</protein>
<gene>
    <name evidence="1" type="ORF">ENW55_09610</name>
</gene>
<evidence type="ECO:0000313" key="1">
    <source>
        <dbReference type="EMBL" id="HGZ80220.1"/>
    </source>
</evidence>
<organism evidence="1">
    <name type="scientific">Pseudothermotoga hypogea</name>
    <dbReference type="NCBI Taxonomy" id="57487"/>
    <lineage>
        <taxon>Bacteria</taxon>
        <taxon>Thermotogati</taxon>
        <taxon>Thermotogota</taxon>
        <taxon>Thermotogae</taxon>
        <taxon>Thermotogales</taxon>
        <taxon>Thermotogaceae</taxon>
        <taxon>Pseudothermotoga</taxon>
    </lineage>
</organism>
<dbReference type="Gene3D" id="3.40.190.10">
    <property type="entry name" value="Periplasmic binding protein-like II"/>
    <property type="match status" value="2"/>
</dbReference>
<dbReference type="NCBIfam" id="TIGR02122">
    <property type="entry name" value="TRAP_TAXI"/>
    <property type="match status" value="1"/>
</dbReference>
<dbReference type="EMBL" id="DTKQ01000054">
    <property type="protein sequence ID" value="HGZ80220.1"/>
    <property type="molecule type" value="Genomic_DNA"/>
</dbReference>
<dbReference type="SUPFAM" id="SSF53850">
    <property type="entry name" value="Periplasmic binding protein-like II"/>
    <property type="match status" value="1"/>
</dbReference>
<comment type="caution">
    <text evidence="1">The sequence shown here is derived from an EMBL/GenBank/DDBJ whole genome shotgun (WGS) entry which is preliminary data.</text>
</comment>
<proteinExistence type="predicted"/>
<dbReference type="PANTHER" id="PTHR42941:SF1">
    <property type="entry name" value="SLL1037 PROTEIN"/>
    <property type="match status" value="1"/>
</dbReference>
<reference evidence="1" key="1">
    <citation type="journal article" date="2020" name="mSystems">
        <title>Genome- and Community-Level Interaction Insights into Carbon Utilization and Element Cycling Functions of Hydrothermarchaeota in Hydrothermal Sediment.</title>
        <authorList>
            <person name="Zhou Z."/>
            <person name="Liu Y."/>
            <person name="Xu W."/>
            <person name="Pan J."/>
            <person name="Luo Z.H."/>
            <person name="Li M."/>
        </authorList>
    </citation>
    <scope>NUCLEOTIDE SEQUENCE [LARGE SCALE GENOMIC DNA]</scope>
    <source>
        <strain evidence="1">SpSt-86</strain>
    </source>
</reference>